<proteinExistence type="predicted"/>
<comment type="caution">
    <text evidence="2">The sequence shown here is derived from an EMBL/GenBank/DDBJ whole genome shotgun (WGS) entry which is preliminary data.</text>
</comment>
<feature type="domain" description="GSKIP" evidence="1">
    <location>
        <begin position="14"/>
        <end position="108"/>
    </location>
</feature>
<dbReference type="Proteomes" id="UP001385951">
    <property type="component" value="Unassembled WGS sequence"/>
</dbReference>
<sequence>MATPQSHPSNFTHSELERALSEQSFGITSYEIISSSELEASARVVLLEGSVIVVSLTSRGYQIVPSSKTDEIEAGLPDDVFEEVDILLQAISERYRQARQMALMEKLALLSDRAES</sequence>
<dbReference type="AlphaFoldDB" id="A0AAW0GAG4"/>
<organism evidence="2 3">
    <name type="scientific">Cerrena zonata</name>
    <dbReference type="NCBI Taxonomy" id="2478898"/>
    <lineage>
        <taxon>Eukaryota</taxon>
        <taxon>Fungi</taxon>
        <taxon>Dikarya</taxon>
        <taxon>Basidiomycota</taxon>
        <taxon>Agaricomycotina</taxon>
        <taxon>Agaricomycetes</taxon>
        <taxon>Polyporales</taxon>
        <taxon>Cerrenaceae</taxon>
        <taxon>Cerrena</taxon>
    </lineage>
</organism>
<dbReference type="Gene3D" id="3.30.2280.10">
    <property type="entry name" value="Hypothetical protein (hspc210)"/>
    <property type="match status" value="1"/>
</dbReference>
<reference evidence="2 3" key="1">
    <citation type="submission" date="2022-09" db="EMBL/GenBank/DDBJ databases">
        <authorList>
            <person name="Palmer J.M."/>
        </authorList>
    </citation>
    <scope>NUCLEOTIDE SEQUENCE [LARGE SCALE GENOMIC DNA]</scope>
    <source>
        <strain evidence="2 3">DSM 7382</strain>
    </source>
</reference>
<dbReference type="InterPro" id="IPR007967">
    <property type="entry name" value="GSKIP_dom"/>
</dbReference>
<dbReference type="InterPro" id="IPR023231">
    <property type="entry name" value="GSKIP_dom_sf"/>
</dbReference>
<evidence type="ECO:0000259" key="1">
    <source>
        <dbReference type="Pfam" id="PF05303"/>
    </source>
</evidence>
<name>A0AAW0GAG4_9APHY</name>
<evidence type="ECO:0000313" key="2">
    <source>
        <dbReference type="EMBL" id="KAK7690366.1"/>
    </source>
</evidence>
<accession>A0AAW0GAG4</accession>
<dbReference type="SUPFAM" id="SSF103107">
    <property type="entry name" value="Hypothetical protein c14orf129, hspc210"/>
    <property type="match status" value="1"/>
</dbReference>
<dbReference type="Pfam" id="PF05303">
    <property type="entry name" value="GSKIP_dom"/>
    <property type="match status" value="1"/>
</dbReference>
<evidence type="ECO:0000313" key="3">
    <source>
        <dbReference type="Proteomes" id="UP001385951"/>
    </source>
</evidence>
<gene>
    <name evidence="2" type="ORF">QCA50_007023</name>
</gene>
<keyword evidence="3" id="KW-1185">Reference proteome</keyword>
<dbReference type="EMBL" id="JASBNA010000007">
    <property type="protein sequence ID" value="KAK7690366.1"/>
    <property type="molecule type" value="Genomic_DNA"/>
</dbReference>
<protein>
    <recommendedName>
        <fullName evidence="1">GSKIP domain-containing protein</fullName>
    </recommendedName>
</protein>